<accession>A0A7S6VWY8</accession>
<dbReference type="AlphaFoldDB" id="A0A7S6VWY8"/>
<dbReference type="Proteomes" id="UP000593966">
    <property type="component" value="Chromosome"/>
</dbReference>
<gene>
    <name evidence="1" type="ORF">G0028_11255</name>
</gene>
<proteinExistence type="predicted"/>
<protein>
    <submittedName>
        <fullName evidence="1">Uncharacterized protein</fullName>
    </submittedName>
</protein>
<evidence type="ECO:0000313" key="2">
    <source>
        <dbReference type="Proteomes" id="UP000593966"/>
    </source>
</evidence>
<sequence>MPKQNNTTNTPKTYNAGDMCDLASMAECDMDWMSTALSDVQLKVKQVKKDLMARYPNAEYHFSDLEKVLEMFVYLAEDRCCYHKEEAEKFREEYEANKKAVTL</sequence>
<reference evidence="1 2" key="1">
    <citation type="submission" date="2020-02" db="EMBL/GenBank/DDBJ databases">
        <title>Tigecycline-resistant Acinetobacter species from pigs and migratory birds.</title>
        <authorList>
            <person name="Chen C."/>
            <person name="Sun J."/>
            <person name="Liao X.-P."/>
            <person name="Liu Y.-H."/>
        </authorList>
    </citation>
    <scope>NUCLEOTIDE SEQUENCE [LARGE SCALE GENOMIC DNA]</scope>
    <source>
        <strain evidence="1 2">YH12207_T</strain>
    </source>
</reference>
<dbReference type="EMBL" id="CP048659">
    <property type="protein sequence ID" value="QOW46428.1"/>
    <property type="molecule type" value="Genomic_DNA"/>
</dbReference>
<dbReference type="RefSeq" id="WP_180047852.1">
    <property type="nucleotide sequence ID" value="NZ_CP048659.1"/>
</dbReference>
<organism evidence="1 2">
    <name type="scientific">Acinetobacter piscicola</name>
    <dbReference type="NCBI Taxonomy" id="2006115"/>
    <lineage>
        <taxon>Bacteria</taxon>
        <taxon>Pseudomonadati</taxon>
        <taxon>Pseudomonadota</taxon>
        <taxon>Gammaproteobacteria</taxon>
        <taxon>Moraxellales</taxon>
        <taxon>Moraxellaceae</taxon>
        <taxon>Acinetobacter</taxon>
    </lineage>
</organism>
<name>A0A7S6VWY8_9GAMM</name>
<evidence type="ECO:0000313" key="1">
    <source>
        <dbReference type="EMBL" id="QOW46428.1"/>
    </source>
</evidence>
<keyword evidence="2" id="KW-1185">Reference proteome</keyword>